<dbReference type="OrthoDB" id="47007at2759"/>
<dbReference type="AlphaFoldDB" id="A0A6G1H7B6"/>
<evidence type="ECO:0000256" key="1">
    <source>
        <dbReference type="ARBA" id="ARBA00006484"/>
    </source>
</evidence>
<keyword evidence="4" id="KW-1185">Reference proteome</keyword>
<evidence type="ECO:0000313" key="4">
    <source>
        <dbReference type="Proteomes" id="UP000800041"/>
    </source>
</evidence>
<organism evidence="3 4">
    <name type="scientific">Aulographum hederae CBS 113979</name>
    <dbReference type="NCBI Taxonomy" id="1176131"/>
    <lineage>
        <taxon>Eukaryota</taxon>
        <taxon>Fungi</taxon>
        <taxon>Dikarya</taxon>
        <taxon>Ascomycota</taxon>
        <taxon>Pezizomycotina</taxon>
        <taxon>Dothideomycetes</taxon>
        <taxon>Pleosporomycetidae</taxon>
        <taxon>Aulographales</taxon>
        <taxon>Aulographaceae</taxon>
    </lineage>
</organism>
<sequence>MSAPALSLANKTAIVTGSGRENGIGAAIARALARAGAAITINHVSASSASRAEGVAESIRSAGGKAVVVQANVSKPEDAKKLVEATLKAFGGEKIDILVNNAGTGSIHTSEGASVEYIESIFATNVFGTIYTTQAVLPYMPKGGRIVNISSVASKLGMMYLPIYGASKAAMDSLTFAWAGEFGRSKGITVNSIAPGPVATDLGDVGHGEMGEATASLLVNATRAGARIGTVEDIADAVLLVASEQSRWITGQFISASGGITGQ</sequence>
<name>A0A6G1H7B6_9PEZI</name>
<dbReference type="FunFam" id="3.40.50.720:FF:000084">
    <property type="entry name" value="Short-chain dehydrogenase reductase"/>
    <property type="match status" value="1"/>
</dbReference>
<keyword evidence="2" id="KW-0521">NADP</keyword>
<proteinExistence type="inferred from homology"/>
<comment type="similarity">
    <text evidence="1">Belongs to the short-chain dehydrogenases/reductases (SDR) family.</text>
</comment>
<dbReference type="PRINTS" id="PR00080">
    <property type="entry name" value="SDRFAMILY"/>
</dbReference>
<dbReference type="PROSITE" id="PS00061">
    <property type="entry name" value="ADH_SHORT"/>
    <property type="match status" value="1"/>
</dbReference>
<protein>
    <submittedName>
        <fullName evidence="3">NAD(P)-binding protein</fullName>
    </submittedName>
</protein>
<dbReference type="PRINTS" id="PR00081">
    <property type="entry name" value="GDHRDH"/>
</dbReference>
<dbReference type="SUPFAM" id="SSF51735">
    <property type="entry name" value="NAD(P)-binding Rossmann-fold domains"/>
    <property type="match status" value="1"/>
</dbReference>
<dbReference type="PANTHER" id="PTHR42760:SF76">
    <property type="entry name" value="CHAIN OXIDOREDUCTASE_DEHYDROGENASE, PUTATIVE-RELATED"/>
    <property type="match status" value="1"/>
</dbReference>
<dbReference type="Pfam" id="PF13561">
    <property type="entry name" value="adh_short_C2"/>
    <property type="match status" value="1"/>
</dbReference>
<dbReference type="Gene3D" id="3.40.50.720">
    <property type="entry name" value="NAD(P)-binding Rossmann-like Domain"/>
    <property type="match status" value="1"/>
</dbReference>
<dbReference type="InterPro" id="IPR002347">
    <property type="entry name" value="SDR_fam"/>
</dbReference>
<dbReference type="EMBL" id="ML977146">
    <property type="protein sequence ID" value="KAF1988954.1"/>
    <property type="molecule type" value="Genomic_DNA"/>
</dbReference>
<evidence type="ECO:0000256" key="2">
    <source>
        <dbReference type="ARBA" id="ARBA00022857"/>
    </source>
</evidence>
<dbReference type="GO" id="GO:0006633">
    <property type="term" value="P:fatty acid biosynthetic process"/>
    <property type="evidence" value="ECO:0007669"/>
    <property type="project" value="TreeGrafter"/>
</dbReference>
<dbReference type="InterPro" id="IPR020904">
    <property type="entry name" value="Sc_DH/Rdtase_CS"/>
</dbReference>
<gene>
    <name evidence="3" type="ORF">K402DRAFT_327613</name>
</gene>
<accession>A0A6G1H7B6</accession>
<reference evidence="3" key="1">
    <citation type="journal article" date="2020" name="Stud. Mycol.">
        <title>101 Dothideomycetes genomes: a test case for predicting lifestyles and emergence of pathogens.</title>
        <authorList>
            <person name="Haridas S."/>
            <person name="Albert R."/>
            <person name="Binder M."/>
            <person name="Bloem J."/>
            <person name="Labutti K."/>
            <person name="Salamov A."/>
            <person name="Andreopoulos B."/>
            <person name="Baker S."/>
            <person name="Barry K."/>
            <person name="Bills G."/>
            <person name="Bluhm B."/>
            <person name="Cannon C."/>
            <person name="Castanera R."/>
            <person name="Culley D."/>
            <person name="Daum C."/>
            <person name="Ezra D."/>
            <person name="Gonzalez J."/>
            <person name="Henrissat B."/>
            <person name="Kuo A."/>
            <person name="Liang C."/>
            <person name="Lipzen A."/>
            <person name="Lutzoni F."/>
            <person name="Magnuson J."/>
            <person name="Mondo S."/>
            <person name="Nolan M."/>
            <person name="Ohm R."/>
            <person name="Pangilinan J."/>
            <person name="Park H.-J."/>
            <person name="Ramirez L."/>
            <person name="Alfaro M."/>
            <person name="Sun H."/>
            <person name="Tritt A."/>
            <person name="Yoshinaga Y."/>
            <person name="Zwiers L.-H."/>
            <person name="Turgeon B."/>
            <person name="Goodwin S."/>
            <person name="Spatafora J."/>
            <person name="Crous P."/>
            <person name="Grigoriev I."/>
        </authorList>
    </citation>
    <scope>NUCLEOTIDE SEQUENCE</scope>
    <source>
        <strain evidence="3">CBS 113979</strain>
    </source>
</reference>
<evidence type="ECO:0000313" key="3">
    <source>
        <dbReference type="EMBL" id="KAF1988954.1"/>
    </source>
</evidence>
<dbReference type="GO" id="GO:0048038">
    <property type="term" value="F:quinone binding"/>
    <property type="evidence" value="ECO:0007669"/>
    <property type="project" value="TreeGrafter"/>
</dbReference>
<dbReference type="Proteomes" id="UP000800041">
    <property type="component" value="Unassembled WGS sequence"/>
</dbReference>
<dbReference type="InterPro" id="IPR036291">
    <property type="entry name" value="NAD(P)-bd_dom_sf"/>
</dbReference>
<dbReference type="GO" id="GO:0016616">
    <property type="term" value="F:oxidoreductase activity, acting on the CH-OH group of donors, NAD or NADP as acceptor"/>
    <property type="evidence" value="ECO:0007669"/>
    <property type="project" value="TreeGrafter"/>
</dbReference>
<dbReference type="PANTHER" id="PTHR42760">
    <property type="entry name" value="SHORT-CHAIN DEHYDROGENASES/REDUCTASES FAMILY MEMBER"/>
    <property type="match status" value="1"/>
</dbReference>